<evidence type="ECO:0000256" key="15">
    <source>
        <dbReference type="SAM" id="MobiDB-lite"/>
    </source>
</evidence>
<comment type="similarity">
    <text evidence="3">In the N-terminal section; belongs to the glycosyltransferase 51 family.</text>
</comment>
<keyword evidence="10" id="KW-0573">Peptidoglycan synthesis</keyword>
<feature type="domain" description="Penicillin-binding protein transpeptidase" evidence="17">
    <location>
        <begin position="349"/>
        <end position="573"/>
    </location>
</feature>
<comment type="catalytic activity">
    <reaction evidence="14">
        <text>[GlcNAc-(1-&gt;4)-Mur2Ac(oyl-L-Ala-gamma-D-Glu-L-Lys-D-Ala-D-Ala)](n)-di-trans,octa-cis-undecaprenyl diphosphate + beta-D-GlcNAc-(1-&gt;4)-Mur2Ac(oyl-L-Ala-gamma-D-Glu-L-Lys-D-Ala-D-Ala)-di-trans,octa-cis-undecaprenyl diphosphate = [GlcNAc-(1-&gt;4)-Mur2Ac(oyl-L-Ala-gamma-D-Glu-L-Lys-D-Ala-D-Ala)](n+1)-di-trans,octa-cis-undecaprenyl diphosphate + di-trans,octa-cis-undecaprenyl diphosphate + H(+)</text>
        <dbReference type="Rhea" id="RHEA:23708"/>
        <dbReference type="Rhea" id="RHEA-COMP:9602"/>
        <dbReference type="Rhea" id="RHEA-COMP:9603"/>
        <dbReference type="ChEBI" id="CHEBI:15378"/>
        <dbReference type="ChEBI" id="CHEBI:58405"/>
        <dbReference type="ChEBI" id="CHEBI:60033"/>
        <dbReference type="ChEBI" id="CHEBI:78435"/>
        <dbReference type="EC" id="2.4.99.28"/>
    </reaction>
</comment>
<keyword evidence="8" id="KW-0378">Hydrolase</keyword>
<evidence type="ECO:0000256" key="4">
    <source>
        <dbReference type="ARBA" id="ARBA00022645"/>
    </source>
</evidence>
<comment type="caution">
    <text evidence="19">The sequence shown here is derived from an EMBL/GenBank/DDBJ whole genome shotgun (WGS) entry which is preliminary data.</text>
</comment>
<dbReference type="GO" id="GO:0008360">
    <property type="term" value="P:regulation of cell shape"/>
    <property type="evidence" value="ECO:0007669"/>
    <property type="project" value="UniProtKB-KW"/>
</dbReference>
<evidence type="ECO:0000313" key="20">
    <source>
        <dbReference type="Proteomes" id="UP000295304"/>
    </source>
</evidence>
<dbReference type="Gene3D" id="3.40.710.10">
    <property type="entry name" value="DD-peptidase/beta-lactamase superfamily"/>
    <property type="match status" value="1"/>
</dbReference>
<dbReference type="GO" id="GO:0008955">
    <property type="term" value="F:peptidoglycan glycosyltransferase activity"/>
    <property type="evidence" value="ECO:0007669"/>
    <property type="project" value="UniProtKB-EC"/>
</dbReference>
<gene>
    <name evidence="19" type="ORF">EDD55_101463</name>
</gene>
<proteinExistence type="inferred from homology"/>
<evidence type="ECO:0000256" key="2">
    <source>
        <dbReference type="ARBA" id="ARBA00007090"/>
    </source>
</evidence>
<evidence type="ECO:0000256" key="11">
    <source>
        <dbReference type="ARBA" id="ARBA00023268"/>
    </source>
</evidence>
<dbReference type="InterPro" id="IPR001460">
    <property type="entry name" value="PCN-bd_Tpept"/>
</dbReference>
<dbReference type="GO" id="GO:0009002">
    <property type="term" value="F:serine-type D-Ala-D-Ala carboxypeptidase activity"/>
    <property type="evidence" value="ECO:0007669"/>
    <property type="project" value="UniProtKB-EC"/>
</dbReference>
<accession>A0A4R3JG53</accession>
<dbReference type="NCBIfam" id="TIGR02074">
    <property type="entry name" value="PBP_1a_fam"/>
    <property type="match status" value="1"/>
</dbReference>
<dbReference type="OrthoDB" id="9766909at2"/>
<dbReference type="InterPro" id="IPR012338">
    <property type="entry name" value="Beta-lactam/transpept-like"/>
</dbReference>
<evidence type="ECO:0000259" key="18">
    <source>
        <dbReference type="Pfam" id="PF00912"/>
    </source>
</evidence>
<feature type="compositionally biased region" description="Polar residues" evidence="15">
    <location>
        <begin position="1"/>
        <end position="12"/>
    </location>
</feature>
<evidence type="ECO:0000256" key="9">
    <source>
        <dbReference type="ARBA" id="ARBA00022960"/>
    </source>
</evidence>
<reference evidence="19 20" key="1">
    <citation type="submission" date="2019-03" db="EMBL/GenBank/DDBJ databases">
        <title>Genomic Encyclopedia of Type Strains, Phase IV (KMG-IV): sequencing the most valuable type-strain genomes for metagenomic binning, comparative biology and taxonomic classification.</title>
        <authorList>
            <person name="Goeker M."/>
        </authorList>
    </citation>
    <scope>NUCLEOTIDE SEQUENCE [LARGE SCALE GENOMIC DNA]</scope>
    <source>
        <strain evidence="19 20">DSM 101688</strain>
    </source>
</reference>
<evidence type="ECO:0000256" key="3">
    <source>
        <dbReference type="ARBA" id="ARBA00007739"/>
    </source>
</evidence>
<keyword evidence="5" id="KW-0645">Protease</keyword>
<dbReference type="GO" id="GO:0006508">
    <property type="term" value="P:proteolysis"/>
    <property type="evidence" value="ECO:0007669"/>
    <property type="project" value="UniProtKB-KW"/>
</dbReference>
<dbReference type="PANTHER" id="PTHR32282:SF33">
    <property type="entry name" value="PEPTIDOGLYCAN GLYCOSYLTRANSFERASE"/>
    <property type="match status" value="1"/>
</dbReference>
<comment type="similarity">
    <text evidence="2">In the C-terminal section; belongs to the transpeptidase family.</text>
</comment>
<organism evidence="19 20">
    <name type="scientific">Varunaivibrio sulfuroxidans</name>
    <dbReference type="NCBI Taxonomy" id="1773489"/>
    <lineage>
        <taxon>Bacteria</taxon>
        <taxon>Pseudomonadati</taxon>
        <taxon>Pseudomonadota</taxon>
        <taxon>Alphaproteobacteria</taxon>
        <taxon>Rhodospirillales</taxon>
        <taxon>Magnetovibrionaceae</taxon>
        <taxon>Varunaivibrio</taxon>
    </lineage>
</organism>
<keyword evidence="11" id="KW-0511">Multifunctional enzyme</keyword>
<evidence type="ECO:0000256" key="5">
    <source>
        <dbReference type="ARBA" id="ARBA00022670"/>
    </source>
</evidence>
<feature type="domain" description="Glycosyl transferase family 51" evidence="18">
    <location>
        <begin position="85"/>
        <end position="255"/>
    </location>
</feature>
<dbReference type="SUPFAM" id="SSF56601">
    <property type="entry name" value="beta-lactamase/transpeptidase-like"/>
    <property type="match status" value="1"/>
</dbReference>
<dbReference type="InterPro" id="IPR050396">
    <property type="entry name" value="Glycosyltr_51/Transpeptidase"/>
</dbReference>
<name>A0A4R3JG53_9PROT</name>
<comment type="pathway">
    <text evidence="1">Cell wall biogenesis; peptidoglycan biosynthesis.</text>
</comment>
<protein>
    <submittedName>
        <fullName evidence="19">Penicillin-binding protein 1A</fullName>
    </submittedName>
</protein>
<keyword evidence="9" id="KW-0133">Cell shape</keyword>
<dbReference type="GO" id="GO:0009252">
    <property type="term" value="P:peptidoglycan biosynthetic process"/>
    <property type="evidence" value="ECO:0007669"/>
    <property type="project" value="UniProtKB-UniPathway"/>
</dbReference>
<dbReference type="InterPro" id="IPR036950">
    <property type="entry name" value="PBP_transglycosylase"/>
</dbReference>
<dbReference type="GO" id="GO:0008658">
    <property type="term" value="F:penicillin binding"/>
    <property type="evidence" value="ECO:0007669"/>
    <property type="project" value="InterPro"/>
</dbReference>
<evidence type="ECO:0000256" key="10">
    <source>
        <dbReference type="ARBA" id="ARBA00022984"/>
    </source>
</evidence>
<evidence type="ECO:0000256" key="12">
    <source>
        <dbReference type="ARBA" id="ARBA00023316"/>
    </source>
</evidence>
<dbReference type="InterPro" id="IPR001264">
    <property type="entry name" value="Glyco_trans_51"/>
</dbReference>
<keyword evidence="20" id="KW-1185">Reference proteome</keyword>
<keyword evidence="12" id="KW-0961">Cell wall biogenesis/degradation</keyword>
<keyword evidence="4" id="KW-0121">Carboxypeptidase</keyword>
<dbReference type="AlphaFoldDB" id="A0A4R3JG53"/>
<dbReference type="FunFam" id="1.10.3810.10:FF:000001">
    <property type="entry name" value="Penicillin-binding protein 1A"/>
    <property type="match status" value="1"/>
</dbReference>
<dbReference type="UniPathway" id="UPA00219"/>
<dbReference type="EMBL" id="SLZW01000001">
    <property type="protein sequence ID" value="TCS65129.1"/>
    <property type="molecule type" value="Genomic_DNA"/>
</dbReference>
<evidence type="ECO:0000256" key="16">
    <source>
        <dbReference type="SAM" id="Phobius"/>
    </source>
</evidence>
<dbReference type="GO" id="GO:0030288">
    <property type="term" value="C:outer membrane-bounded periplasmic space"/>
    <property type="evidence" value="ECO:0007669"/>
    <property type="project" value="TreeGrafter"/>
</dbReference>
<dbReference type="GO" id="GO:0071555">
    <property type="term" value="P:cell wall organization"/>
    <property type="evidence" value="ECO:0007669"/>
    <property type="project" value="UniProtKB-KW"/>
</dbReference>
<keyword evidence="6" id="KW-0328">Glycosyltransferase</keyword>
<dbReference type="SUPFAM" id="SSF53955">
    <property type="entry name" value="Lysozyme-like"/>
    <property type="match status" value="1"/>
</dbReference>
<keyword evidence="16" id="KW-1133">Transmembrane helix</keyword>
<dbReference type="Proteomes" id="UP000295304">
    <property type="component" value="Unassembled WGS sequence"/>
</dbReference>
<evidence type="ECO:0000256" key="13">
    <source>
        <dbReference type="ARBA" id="ARBA00034000"/>
    </source>
</evidence>
<evidence type="ECO:0000259" key="17">
    <source>
        <dbReference type="Pfam" id="PF00905"/>
    </source>
</evidence>
<keyword evidence="7" id="KW-0808">Transferase</keyword>
<evidence type="ECO:0000256" key="1">
    <source>
        <dbReference type="ARBA" id="ARBA00004752"/>
    </source>
</evidence>
<feature type="region of interest" description="Disordered" evidence="15">
    <location>
        <begin position="1"/>
        <end position="23"/>
    </location>
</feature>
<dbReference type="Pfam" id="PF00912">
    <property type="entry name" value="Transgly"/>
    <property type="match status" value="1"/>
</dbReference>
<dbReference type="InterPro" id="IPR023346">
    <property type="entry name" value="Lysozyme-like_dom_sf"/>
</dbReference>
<feature type="transmembrane region" description="Helical" evidence="16">
    <location>
        <begin position="33"/>
        <end position="57"/>
    </location>
</feature>
<dbReference type="Gene3D" id="1.10.3810.10">
    <property type="entry name" value="Biosynthetic peptidoglycan transglycosylase-like"/>
    <property type="match status" value="1"/>
</dbReference>
<keyword evidence="16" id="KW-0812">Transmembrane</keyword>
<sequence>MTKKPQPSTRQKSAPGQPKGGRGAAPRAALARVLYWGAVAGVWSAIALLALVAYYAYDLPDVETAIQATRKPVVRIFAADGSELARRGDKYGAPVHLRDLPPSLPQAVIATEDRRFYSHFGIDPVGLARAVVHDIMAGGIVQGGSTITQQAAKNLFLTRRRTLKRKVQELLLALWLEHKFTKDQILTIYLNRVYFGNGAYGVDAAARTYFGVSANDLDLYQSALIAGLLKAPSRYNPFNDPILARKRTARVLANMVAAGYLSREDARHAIDTAPRFRVKPPERRLGRYFSDWVFSQVGAYVTVDRDIDVLTTLDPKLQNVARRDVDKLFSARGAARRAGASQTALVTLSPDGAVRAMIGGVDYTRSQFNRVTQAKRQPGSAFKVFVYLAALQEGLRPDTVMRDGPVTIDGWSPKNFGKTYRGDMTLRDALAESVNTIAVKLSEKIGRDKVRALARRLGVTSPLVATPALALGVSDMTVLELTAAYGALVNQGAGVWPFAISQIRDRDGRILYRRSGDGSGRVLDPRTVREMNAMLSRVIEIGTARNAKIDRPAAGKTGTSQDYRDAWFIGYTADYVTGVWMGNDDGRAMRRVTGGGLPARLWHDVMLAGESDLPARPLPAPPDRYLSGEKSPSTGFDLPGAIKGLFNRLFGGGTSR</sequence>
<keyword evidence="16" id="KW-0472">Membrane</keyword>
<evidence type="ECO:0000256" key="7">
    <source>
        <dbReference type="ARBA" id="ARBA00022679"/>
    </source>
</evidence>
<dbReference type="PANTHER" id="PTHR32282">
    <property type="entry name" value="BINDING PROTEIN TRANSPEPTIDASE, PUTATIVE-RELATED"/>
    <property type="match status" value="1"/>
</dbReference>
<comment type="catalytic activity">
    <reaction evidence="13">
        <text>Preferential cleavage: (Ac)2-L-Lys-D-Ala-|-D-Ala. Also transpeptidation of peptidyl-alanyl moieties that are N-acyl substituents of D-alanine.</text>
        <dbReference type="EC" id="3.4.16.4"/>
    </reaction>
</comment>
<evidence type="ECO:0000313" key="19">
    <source>
        <dbReference type="EMBL" id="TCS65129.1"/>
    </source>
</evidence>
<dbReference type="Pfam" id="PF00905">
    <property type="entry name" value="Transpeptidase"/>
    <property type="match status" value="1"/>
</dbReference>
<evidence type="ECO:0000256" key="6">
    <source>
        <dbReference type="ARBA" id="ARBA00022676"/>
    </source>
</evidence>
<evidence type="ECO:0000256" key="14">
    <source>
        <dbReference type="ARBA" id="ARBA00049902"/>
    </source>
</evidence>
<evidence type="ECO:0000256" key="8">
    <source>
        <dbReference type="ARBA" id="ARBA00022801"/>
    </source>
</evidence>